<dbReference type="GO" id="GO:0016757">
    <property type="term" value="F:glycosyltransferase activity"/>
    <property type="evidence" value="ECO:0007669"/>
    <property type="project" value="InterPro"/>
</dbReference>
<sequence length="142" mass="15572">MTIVFGGDGPAREELEQAARNRNLDARFLGFLDREELPAFYASLDAFLFPSPVETQGLVALESFACGTPVVAVDSGALRDTVDDGETGYHFDRDDVGGFADAIERTLTERERLSENCLDRRASISVDHAVDQLAEIYAAVRE</sequence>
<organism evidence="2 3">
    <name type="scientific">Halolamina pelagica</name>
    <dbReference type="NCBI Taxonomy" id="699431"/>
    <lineage>
        <taxon>Archaea</taxon>
        <taxon>Methanobacteriati</taxon>
        <taxon>Methanobacteriota</taxon>
        <taxon>Stenosarchaea group</taxon>
        <taxon>Halobacteria</taxon>
        <taxon>Halobacteriales</taxon>
        <taxon>Haloferacaceae</taxon>
    </lineage>
</organism>
<evidence type="ECO:0000313" key="2">
    <source>
        <dbReference type="EMBL" id="KPN31685.1"/>
    </source>
</evidence>
<dbReference type="STRING" id="699431.SY89_02434"/>
<dbReference type="Gene3D" id="3.40.50.2000">
    <property type="entry name" value="Glycogen Phosphorylase B"/>
    <property type="match status" value="2"/>
</dbReference>
<reference evidence="3" key="1">
    <citation type="submission" date="2013-11" db="EMBL/GenBank/DDBJ databases">
        <authorList>
            <person name="Hoang H.T."/>
            <person name="Killian M.L."/>
            <person name="Madson D.M."/>
            <person name="Arruda P.H.E."/>
            <person name="Sun D."/>
            <person name="Schwartz K.J."/>
            <person name="Yoon K."/>
        </authorList>
    </citation>
    <scope>NUCLEOTIDE SEQUENCE [LARGE SCALE GENOMIC DNA]</scope>
    <source>
        <strain evidence="3">CDK2</strain>
    </source>
</reference>
<keyword evidence="3" id="KW-1185">Reference proteome</keyword>
<dbReference type="PANTHER" id="PTHR45947:SF3">
    <property type="entry name" value="SULFOQUINOVOSYL TRANSFERASE SQD2"/>
    <property type="match status" value="1"/>
</dbReference>
<dbReference type="Pfam" id="PF00534">
    <property type="entry name" value="Glycos_transf_1"/>
    <property type="match status" value="1"/>
</dbReference>
<evidence type="ECO:0000259" key="1">
    <source>
        <dbReference type="Pfam" id="PF00534"/>
    </source>
</evidence>
<proteinExistence type="predicted"/>
<dbReference type="PANTHER" id="PTHR45947">
    <property type="entry name" value="SULFOQUINOVOSYL TRANSFERASE SQD2"/>
    <property type="match status" value="1"/>
</dbReference>
<protein>
    <submittedName>
        <fullName evidence="2">Glycogen synthase</fullName>
    </submittedName>
</protein>
<gene>
    <name evidence="2" type="ORF">SY89_02434</name>
</gene>
<comment type="caution">
    <text evidence="2">The sequence shown here is derived from an EMBL/GenBank/DDBJ whole genome shotgun (WGS) entry which is preliminary data.</text>
</comment>
<dbReference type="AlphaFoldDB" id="A0A0P7HDF8"/>
<dbReference type="Proteomes" id="UP000050535">
    <property type="component" value="Unassembled WGS sequence"/>
</dbReference>
<accession>A0A0P7HDF8</accession>
<evidence type="ECO:0000313" key="3">
    <source>
        <dbReference type="Proteomes" id="UP000050535"/>
    </source>
</evidence>
<feature type="domain" description="Glycosyl transferase family 1" evidence="1">
    <location>
        <begin position="3"/>
        <end position="112"/>
    </location>
</feature>
<dbReference type="InterPro" id="IPR001296">
    <property type="entry name" value="Glyco_trans_1"/>
</dbReference>
<dbReference type="InterPro" id="IPR050194">
    <property type="entry name" value="Glycosyltransferase_grp1"/>
</dbReference>
<name>A0A0P7HDF8_9EURY</name>
<dbReference type="SUPFAM" id="SSF53756">
    <property type="entry name" value="UDP-Glycosyltransferase/glycogen phosphorylase"/>
    <property type="match status" value="1"/>
</dbReference>
<dbReference type="EMBL" id="LGUC01000001">
    <property type="protein sequence ID" value="KPN31685.1"/>
    <property type="molecule type" value="Genomic_DNA"/>
</dbReference>
<dbReference type="PATRIC" id="fig|699431.3.peg.2498"/>